<evidence type="ECO:0000313" key="2">
    <source>
        <dbReference type="EMBL" id="QQR29475.1"/>
    </source>
</evidence>
<protein>
    <recommendedName>
        <fullName evidence="1">Imm-5-like domain-containing protein</fullName>
    </recommendedName>
</protein>
<dbReference type="Pfam" id="PF21805">
    <property type="entry name" value="Imm5_like"/>
    <property type="match status" value="1"/>
</dbReference>
<evidence type="ECO:0000313" key="3">
    <source>
        <dbReference type="Proteomes" id="UP000596035"/>
    </source>
</evidence>
<dbReference type="RefSeq" id="WP_066534579.1">
    <property type="nucleotide sequence ID" value="NZ_CP021422.1"/>
</dbReference>
<dbReference type="EMBL" id="CP065321">
    <property type="protein sequence ID" value="QQR29475.1"/>
    <property type="molecule type" value="Genomic_DNA"/>
</dbReference>
<accession>A0AA92L5P3</accession>
<dbReference type="InterPro" id="IPR048667">
    <property type="entry name" value="Imm5-like"/>
</dbReference>
<dbReference type="Proteomes" id="UP000596035">
    <property type="component" value="Chromosome"/>
</dbReference>
<sequence>MKSISLEEFKGFRPCWLETAEGARRLEEIGSRKKRWTAMDILDLPEDEVSAEDKIWAVTKAGLIEEQKLHEFACRCAEEALKLVEDPDPRSVAAIEAKRKWLKGEISDEELDAASAAASAAARAAASAAASAAARAAAWDVAWAAASAAASAAARDTAWDAAWDAARDAAWAAARAAARAAASAAAWAAVWDAARDAARAAAWAARDAARAAARDATRKKQVAILRELIID</sequence>
<feature type="domain" description="Imm-5-like" evidence="1">
    <location>
        <begin position="65"/>
        <end position="149"/>
    </location>
</feature>
<reference evidence="2 3" key="1">
    <citation type="submission" date="2020-11" db="EMBL/GenBank/DDBJ databases">
        <title>Closed and high quality bacterial genomes of the OMM12 community.</title>
        <authorList>
            <person name="Marbouty M."/>
            <person name="Lamy-Besnier Q."/>
            <person name="Debarbieux L."/>
            <person name="Koszul R."/>
        </authorList>
    </citation>
    <scope>NUCLEOTIDE SEQUENCE [LARGE SCALE GENOMIC DNA]</scope>
    <source>
        <strain evidence="2 3">KB18</strain>
    </source>
</reference>
<gene>
    <name evidence="2" type="ORF">I5Q82_15745</name>
</gene>
<organism evidence="2 3">
    <name type="scientific">Acutalibacter muris</name>
    <dbReference type="NCBI Taxonomy" id="1796620"/>
    <lineage>
        <taxon>Bacteria</taxon>
        <taxon>Bacillati</taxon>
        <taxon>Bacillota</taxon>
        <taxon>Clostridia</taxon>
        <taxon>Eubacteriales</taxon>
        <taxon>Acutalibacteraceae</taxon>
        <taxon>Acutalibacter</taxon>
    </lineage>
</organism>
<dbReference type="AlphaFoldDB" id="A0AA92L5P3"/>
<name>A0AA92L5P3_9FIRM</name>
<proteinExistence type="predicted"/>
<evidence type="ECO:0000259" key="1">
    <source>
        <dbReference type="Pfam" id="PF21805"/>
    </source>
</evidence>